<keyword evidence="1" id="KW-0813">Transport</keyword>
<keyword evidence="2" id="KW-0732">Signal</keyword>
<dbReference type="PANTHER" id="PTHR30570">
    <property type="entry name" value="PERIPLASMIC PHOSPHATE BINDING COMPONENT OF PHOSPHATE ABC TRANSPORTER"/>
    <property type="match status" value="1"/>
</dbReference>
<dbReference type="AlphaFoldDB" id="A0A9Y1BT03"/>
<dbReference type="InterPro" id="IPR011862">
    <property type="entry name" value="Phos-bd"/>
</dbReference>
<organism evidence="5">
    <name type="scientific">Candidatus Heimdallarchaeum endolithica</name>
    <dbReference type="NCBI Taxonomy" id="2876572"/>
    <lineage>
        <taxon>Archaea</taxon>
        <taxon>Promethearchaeati</taxon>
        <taxon>Candidatus Heimdallarchaeota</taxon>
        <taxon>Candidatus Heimdallarchaeia (ex Rinke et al. 2021) (nom. nud.)</taxon>
        <taxon>Candidatus Heimdallarchaeales</taxon>
        <taxon>Candidatus Heimdallarchaeaceae</taxon>
        <taxon>Candidatus Heimdallarchaeum</taxon>
    </lineage>
</organism>
<dbReference type="GO" id="GO:0042301">
    <property type="term" value="F:phosphate ion binding"/>
    <property type="evidence" value="ECO:0007669"/>
    <property type="project" value="InterPro"/>
</dbReference>
<dbReference type="Gene3D" id="3.40.190.10">
    <property type="entry name" value="Periplasmic binding protein-like II"/>
    <property type="match status" value="2"/>
</dbReference>
<sequence length="333" mass="36153">MNKRQIILNTISIAFLAMIISSSVIGSKENTLVIQGSNTVFPIANLAAARFQECNPGITVTVGGEGSGAGIADLIDGKADVATASRFPKQSEIDEANNTDVELIVHTIAKDGIAIIVNPNNPLSELSFEQISKIYNGTYTHWSNLNLTVAVDPIRVLERDESSGTHDYFNEEFLNGEEVNPNTVSDYAQYQSTSQLFADVAENVNAIGYGGLAYVDETVKAVAVKKEEGDTAVTPTIATVSDASYPISRPLYMITNGEPEEGDLRKYWLDFILSVEGQSIVLYVGYIPIGNYLENYDPTNPPECKVIVEGTPFGFITVPISIAIFALALRRRN</sequence>
<evidence type="ECO:0000256" key="1">
    <source>
        <dbReference type="ARBA" id="ARBA00022448"/>
    </source>
</evidence>
<feature type="transmembrane region" description="Helical" evidence="3">
    <location>
        <begin position="306"/>
        <end position="329"/>
    </location>
</feature>
<dbReference type="InterPro" id="IPR050811">
    <property type="entry name" value="Phosphate_ABC_transporter"/>
</dbReference>
<name>A0A9Y1BT03_9ARCH</name>
<reference evidence="5" key="1">
    <citation type="journal article" date="2022" name="Nat. Microbiol.">
        <title>Unique mobile elements and scalable gene flow at the prokaryote-eukaryote boundary revealed by circularized Asgard archaea genomes.</title>
        <authorList>
            <person name="Wu F."/>
            <person name="Speth D.R."/>
            <person name="Philosof A."/>
            <person name="Cremiere A."/>
            <person name="Narayanan A."/>
            <person name="Barco R.A."/>
            <person name="Connon S.A."/>
            <person name="Amend J.P."/>
            <person name="Antoshechkin I.A."/>
            <person name="Orphan V.J."/>
        </authorList>
    </citation>
    <scope>NUCLEOTIDE SEQUENCE</scope>
    <source>
        <strain evidence="5">PR6</strain>
    </source>
</reference>
<evidence type="ECO:0000313" key="5">
    <source>
        <dbReference type="EMBL" id="UJG44589.1"/>
    </source>
</evidence>
<keyword evidence="3" id="KW-0812">Transmembrane</keyword>
<keyword evidence="3" id="KW-1133">Transmembrane helix</keyword>
<protein>
    <submittedName>
        <fullName evidence="5">PstS family phosphate ABC transporter substrate-binding protein</fullName>
    </submittedName>
</protein>
<feature type="transmembrane region" description="Helical" evidence="3">
    <location>
        <begin position="6"/>
        <end position="25"/>
    </location>
</feature>
<dbReference type="InterPro" id="IPR024370">
    <property type="entry name" value="PBP_domain"/>
</dbReference>
<dbReference type="Proteomes" id="UP001200513">
    <property type="component" value="Chromosome"/>
</dbReference>
<dbReference type="Pfam" id="PF12849">
    <property type="entry name" value="PBP_like_2"/>
    <property type="match status" value="1"/>
</dbReference>
<dbReference type="PANTHER" id="PTHR30570:SF1">
    <property type="entry name" value="PHOSPHATE-BINDING PROTEIN PSTS"/>
    <property type="match status" value="1"/>
</dbReference>
<evidence type="ECO:0000259" key="4">
    <source>
        <dbReference type="Pfam" id="PF12849"/>
    </source>
</evidence>
<feature type="domain" description="PBP" evidence="4">
    <location>
        <begin position="31"/>
        <end position="275"/>
    </location>
</feature>
<evidence type="ECO:0000256" key="2">
    <source>
        <dbReference type="ARBA" id="ARBA00022729"/>
    </source>
</evidence>
<accession>A0A9Y1BT03</accession>
<dbReference type="CDD" id="cd13566">
    <property type="entry name" value="PBP2_phosphate"/>
    <property type="match status" value="1"/>
</dbReference>
<dbReference type="NCBIfam" id="TIGR02136">
    <property type="entry name" value="ptsS_2"/>
    <property type="match status" value="1"/>
</dbReference>
<evidence type="ECO:0000256" key="3">
    <source>
        <dbReference type="SAM" id="Phobius"/>
    </source>
</evidence>
<keyword evidence="3" id="KW-0472">Membrane</keyword>
<proteinExistence type="predicted"/>
<dbReference type="EMBL" id="CP084167">
    <property type="protein sequence ID" value="UJG44589.1"/>
    <property type="molecule type" value="Genomic_DNA"/>
</dbReference>
<dbReference type="SUPFAM" id="SSF53850">
    <property type="entry name" value="Periplasmic binding protein-like II"/>
    <property type="match status" value="1"/>
</dbReference>
<gene>
    <name evidence="5" type="ORF">K9W46_05280</name>
</gene>